<feature type="coiled-coil region" evidence="1">
    <location>
        <begin position="20"/>
        <end position="47"/>
    </location>
</feature>
<evidence type="ECO:0000313" key="2">
    <source>
        <dbReference type="EMBL" id="CAG8714901.1"/>
    </source>
</evidence>
<keyword evidence="1" id="KW-0175">Coiled coil</keyword>
<accession>A0A9N9N9L3</accession>
<reference evidence="2" key="1">
    <citation type="submission" date="2021-06" db="EMBL/GenBank/DDBJ databases">
        <authorList>
            <person name="Kallberg Y."/>
            <person name="Tangrot J."/>
            <person name="Rosling A."/>
        </authorList>
    </citation>
    <scope>NUCLEOTIDE SEQUENCE</scope>
    <source>
        <strain evidence="2">FL966</strain>
    </source>
</reference>
<evidence type="ECO:0000256" key="1">
    <source>
        <dbReference type="SAM" id="Coils"/>
    </source>
</evidence>
<gene>
    <name evidence="2" type="ORF">CPELLU_LOCUS12536</name>
</gene>
<proteinExistence type="predicted"/>
<dbReference type="EMBL" id="CAJVQA010012238">
    <property type="protein sequence ID" value="CAG8714901.1"/>
    <property type="molecule type" value="Genomic_DNA"/>
</dbReference>
<sequence length="47" mass="5334">LQGSFSSFSFEPIRNNATAQKQAYNTIERLKKELDELNLMASITTNL</sequence>
<comment type="caution">
    <text evidence="2">The sequence shown here is derived from an EMBL/GenBank/DDBJ whole genome shotgun (WGS) entry which is preliminary data.</text>
</comment>
<evidence type="ECO:0000313" key="3">
    <source>
        <dbReference type="Proteomes" id="UP000789759"/>
    </source>
</evidence>
<protein>
    <submittedName>
        <fullName evidence="2">1051_t:CDS:1</fullName>
    </submittedName>
</protein>
<name>A0A9N9N9L3_9GLOM</name>
<dbReference type="Proteomes" id="UP000789759">
    <property type="component" value="Unassembled WGS sequence"/>
</dbReference>
<dbReference type="OrthoDB" id="2441280at2759"/>
<keyword evidence="3" id="KW-1185">Reference proteome</keyword>
<dbReference type="AlphaFoldDB" id="A0A9N9N9L3"/>
<feature type="non-terminal residue" evidence="2">
    <location>
        <position position="1"/>
    </location>
</feature>
<organism evidence="2 3">
    <name type="scientific">Cetraspora pellucida</name>
    <dbReference type="NCBI Taxonomy" id="1433469"/>
    <lineage>
        <taxon>Eukaryota</taxon>
        <taxon>Fungi</taxon>
        <taxon>Fungi incertae sedis</taxon>
        <taxon>Mucoromycota</taxon>
        <taxon>Glomeromycotina</taxon>
        <taxon>Glomeromycetes</taxon>
        <taxon>Diversisporales</taxon>
        <taxon>Gigasporaceae</taxon>
        <taxon>Cetraspora</taxon>
    </lineage>
</organism>